<comment type="caution">
    <text evidence="2">The sequence shown here is derived from an EMBL/GenBank/DDBJ whole genome shotgun (WGS) entry which is preliminary data.</text>
</comment>
<evidence type="ECO:0000256" key="1">
    <source>
        <dbReference type="SAM" id="MobiDB-lite"/>
    </source>
</evidence>
<protein>
    <submittedName>
        <fullName evidence="2">Uncharacterized protein</fullName>
    </submittedName>
</protein>
<dbReference type="EMBL" id="JAWQEG010003198">
    <property type="protein sequence ID" value="KAK3867439.1"/>
    <property type="molecule type" value="Genomic_DNA"/>
</dbReference>
<accession>A0AAE1F5R5</accession>
<feature type="region of interest" description="Disordered" evidence="1">
    <location>
        <begin position="94"/>
        <end position="113"/>
    </location>
</feature>
<proteinExistence type="predicted"/>
<reference evidence="2" key="1">
    <citation type="submission" date="2023-10" db="EMBL/GenBank/DDBJ databases">
        <title>Genome assemblies of two species of porcelain crab, Petrolisthes cinctipes and Petrolisthes manimaculis (Anomura: Porcellanidae).</title>
        <authorList>
            <person name="Angst P."/>
        </authorList>
    </citation>
    <scope>NUCLEOTIDE SEQUENCE</scope>
    <source>
        <strain evidence="2">PB745_01</strain>
        <tissue evidence="2">Gill</tissue>
    </source>
</reference>
<keyword evidence="3" id="KW-1185">Reference proteome</keyword>
<sequence length="150" mass="16545">MALLRLPQCYSTCPGSRRPSRASRPAVPDNIVKALTDLKASTPLLRHVPRRDCHRVVTELAAHIHSAIEEQTVAVWYRLLSYAYKGLCASATTSNNSSKARAHGRDAPEHPLTQTLSNRDLTRGIRNKFADGDIKGTLHLLTTSDSSHHT</sequence>
<gene>
    <name evidence="2" type="ORF">Pcinc_027097</name>
</gene>
<dbReference type="AlphaFoldDB" id="A0AAE1F5R5"/>
<dbReference type="Proteomes" id="UP001286313">
    <property type="component" value="Unassembled WGS sequence"/>
</dbReference>
<evidence type="ECO:0000313" key="3">
    <source>
        <dbReference type="Proteomes" id="UP001286313"/>
    </source>
</evidence>
<organism evidence="2 3">
    <name type="scientific">Petrolisthes cinctipes</name>
    <name type="common">Flat porcelain crab</name>
    <dbReference type="NCBI Taxonomy" id="88211"/>
    <lineage>
        <taxon>Eukaryota</taxon>
        <taxon>Metazoa</taxon>
        <taxon>Ecdysozoa</taxon>
        <taxon>Arthropoda</taxon>
        <taxon>Crustacea</taxon>
        <taxon>Multicrustacea</taxon>
        <taxon>Malacostraca</taxon>
        <taxon>Eumalacostraca</taxon>
        <taxon>Eucarida</taxon>
        <taxon>Decapoda</taxon>
        <taxon>Pleocyemata</taxon>
        <taxon>Anomura</taxon>
        <taxon>Galatheoidea</taxon>
        <taxon>Porcellanidae</taxon>
        <taxon>Petrolisthes</taxon>
    </lineage>
</organism>
<name>A0AAE1F5R5_PETCI</name>
<evidence type="ECO:0000313" key="2">
    <source>
        <dbReference type="EMBL" id="KAK3867439.1"/>
    </source>
</evidence>